<dbReference type="GO" id="GO:0009011">
    <property type="term" value="F:alpha-1,4-glucan glucosyltransferase (ADP-glucose donor) activity"/>
    <property type="evidence" value="ECO:0007669"/>
    <property type="project" value="UniProtKB-UniRule"/>
</dbReference>
<dbReference type="UniPathway" id="UPA00164"/>
<dbReference type="PANTHER" id="PTHR45825">
    <property type="entry name" value="GRANULE-BOUND STARCH SYNTHASE 1, CHLOROPLASTIC/AMYLOPLASTIC"/>
    <property type="match status" value="1"/>
</dbReference>
<feature type="domain" description="Starch synthase catalytic" evidence="9">
    <location>
        <begin position="2"/>
        <end position="236"/>
    </location>
</feature>
<name>A0A656PNC6_UNCKA</name>
<reference evidence="10 11" key="1">
    <citation type="journal article" date="2018" name="Nat. Biotechnol.">
        <title>A standardized bacterial taxonomy based on genome phylogeny substantially revises the tree of life.</title>
        <authorList>
            <person name="Parks D.H."/>
            <person name="Chuvochina M."/>
            <person name="Waite D.W."/>
            <person name="Rinke C."/>
            <person name="Skarshewski A."/>
            <person name="Chaumeil P.A."/>
            <person name="Hugenholtz P."/>
        </authorList>
    </citation>
    <scope>NUCLEOTIDE SEQUENCE [LARGE SCALE GENOMIC DNA]</scope>
    <source>
        <strain evidence="10">UBA12021</strain>
    </source>
</reference>
<evidence type="ECO:0000256" key="6">
    <source>
        <dbReference type="ARBA" id="ARBA00023056"/>
    </source>
</evidence>
<dbReference type="InterPro" id="IPR013534">
    <property type="entry name" value="Starch_synth_cat_dom"/>
</dbReference>
<dbReference type="EMBL" id="DQFB01000007">
    <property type="protein sequence ID" value="HCQ40919.1"/>
    <property type="molecule type" value="Genomic_DNA"/>
</dbReference>
<keyword evidence="5 7" id="KW-0808">Transferase</keyword>
<proteinExistence type="inferred from homology"/>
<dbReference type="NCBIfam" id="TIGR02095">
    <property type="entry name" value="glgA"/>
    <property type="match status" value="1"/>
</dbReference>
<comment type="pathway">
    <text evidence="7">Glycan biosynthesis; glycogen biosynthesis.</text>
</comment>
<organism evidence="10 11">
    <name type="scientific">candidate division WWE3 bacterium</name>
    <dbReference type="NCBI Taxonomy" id="2053526"/>
    <lineage>
        <taxon>Bacteria</taxon>
        <taxon>Katanobacteria</taxon>
    </lineage>
</organism>
<evidence type="ECO:0000313" key="10">
    <source>
        <dbReference type="EMBL" id="HCQ40919.1"/>
    </source>
</evidence>
<evidence type="ECO:0000313" key="11">
    <source>
        <dbReference type="Proteomes" id="UP000262056"/>
    </source>
</evidence>
<dbReference type="GO" id="GO:0005978">
    <property type="term" value="P:glycogen biosynthetic process"/>
    <property type="evidence" value="ECO:0007669"/>
    <property type="project" value="UniProtKB-UniRule"/>
</dbReference>
<evidence type="ECO:0000256" key="2">
    <source>
        <dbReference type="ARBA" id="ARBA00002764"/>
    </source>
</evidence>
<dbReference type="GO" id="GO:0004373">
    <property type="term" value="F:alpha-1,4-glucan glucosyltransferase (UDP-glucose donor) activity"/>
    <property type="evidence" value="ECO:0007669"/>
    <property type="project" value="InterPro"/>
</dbReference>
<dbReference type="SUPFAM" id="SSF53756">
    <property type="entry name" value="UDP-Glycosyltransferase/glycogen phosphorylase"/>
    <property type="match status" value="1"/>
</dbReference>
<dbReference type="EC" id="2.4.1.21" evidence="7"/>
<comment type="catalytic activity">
    <reaction evidence="1 7">
        <text>[(1-&gt;4)-alpha-D-glucosyl](n) + ADP-alpha-D-glucose = [(1-&gt;4)-alpha-D-glucosyl](n+1) + ADP + H(+)</text>
        <dbReference type="Rhea" id="RHEA:18189"/>
        <dbReference type="Rhea" id="RHEA-COMP:9584"/>
        <dbReference type="Rhea" id="RHEA-COMP:9587"/>
        <dbReference type="ChEBI" id="CHEBI:15378"/>
        <dbReference type="ChEBI" id="CHEBI:15444"/>
        <dbReference type="ChEBI" id="CHEBI:57498"/>
        <dbReference type="ChEBI" id="CHEBI:456216"/>
        <dbReference type="EC" id="2.4.1.21"/>
    </reaction>
</comment>
<dbReference type="CDD" id="cd03791">
    <property type="entry name" value="GT5_Glycogen_synthase_DULL1-like"/>
    <property type="match status" value="1"/>
</dbReference>
<keyword evidence="6 7" id="KW-0320">Glycogen biosynthesis</keyword>
<sequence>MKVLLAASEVAPIIKIGGLGDVIGALPKALEKISVNVDVIAPFFPSAKTEGLQLYKSFDLHVPFANKNNVVEVFKTKLPNSNVDLYLLKNEEYFVAGGSSFFANNITETQMFAFFDKAVVEYVKSSLNTYGIVHCNDWHTGLVTTMLKDELGNERPRTLFTIHNLNYQGIGGPALLRDTGIVPGEHPLIDWDLADGDLNMMQQGVTSSDYINTVSPSYAKEILTREFGSGFDDILRSREGRLSGILNGIDYSAQPRGYDINSAEEGKKRAKKVLLERLKIAPEYKDTPVFSFIGRIDAFQKGLDILFEGLRELLKQDAVFILLGTGDKNWEKKLTELSQDKTISDKFSCNITFDIELANLMYAGSDFLVVPSKYEPCGLIQMIAMWYGTLPIVHDVGGLKDTVKNGETGFVFNRYSSQALLTSMKEALSVYRTEKMQKMIPASMKKDFGWEQSAVEYKKLYERILS</sequence>
<dbReference type="Pfam" id="PF08323">
    <property type="entry name" value="Glyco_transf_5"/>
    <property type="match status" value="1"/>
</dbReference>
<dbReference type="Gene3D" id="3.40.50.2000">
    <property type="entry name" value="Glycogen Phosphorylase B"/>
    <property type="match status" value="2"/>
</dbReference>
<evidence type="ECO:0000259" key="9">
    <source>
        <dbReference type="Pfam" id="PF08323"/>
    </source>
</evidence>
<protein>
    <recommendedName>
        <fullName evidence="7">Glycogen synthase</fullName>
        <ecNumber evidence="7">2.4.1.21</ecNumber>
    </recommendedName>
    <alternativeName>
        <fullName evidence="7">Starch [bacterial glycogen] synthase</fullName>
    </alternativeName>
</protein>
<feature type="domain" description="Glycosyl transferase family 1" evidence="8">
    <location>
        <begin position="281"/>
        <end position="442"/>
    </location>
</feature>
<evidence type="ECO:0000256" key="3">
    <source>
        <dbReference type="ARBA" id="ARBA00010281"/>
    </source>
</evidence>
<dbReference type="HAMAP" id="MF_00484">
    <property type="entry name" value="Glycogen_synth"/>
    <property type="match status" value="1"/>
</dbReference>
<evidence type="ECO:0000256" key="1">
    <source>
        <dbReference type="ARBA" id="ARBA00001478"/>
    </source>
</evidence>
<comment type="caution">
    <text evidence="10">The sequence shown here is derived from an EMBL/GenBank/DDBJ whole genome shotgun (WGS) entry which is preliminary data.</text>
</comment>
<dbReference type="AlphaFoldDB" id="A0A656PNC6"/>
<accession>A0A656PNC6</accession>
<evidence type="ECO:0000259" key="8">
    <source>
        <dbReference type="Pfam" id="PF00534"/>
    </source>
</evidence>
<evidence type="ECO:0000256" key="7">
    <source>
        <dbReference type="HAMAP-Rule" id="MF_00484"/>
    </source>
</evidence>
<dbReference type="Proteomes" id="UP000262056">
    <property type="component" value="Unassembled WGS sequence"/>
</dbReference>
<comment type="similarity">
    <text evidence="3 7">Belongs to the glycosyltransferase 1 family. Bacterial/plant glycogen synthase subfamily.</text>
</comment>
<dbReference type="PANTHER" id="PTHR45825:SF11">
    <property type="entry name" value="ALPHA AMYLASE DOMAIN-CONTAINING PROTEIN"/>
    <property type="match status" value="1"/>
</dbReference>
<dbReference type="Pfam" id="PF00534">
    <property type="entry name" value="Glycos_transf_1"/>
    <property type="match status" value="1"/>
</dbReference>
<evidence type="ECO:0000256" key="4">
    <source>
        <dbReference type="ARBA" id="ARBA00022676"/>
    </source>
</evidence>
<comment type="function">
    <text evidence="2 7">Synthesizes alpha-1,4-glucan chains using ADP-glucose.</text>
</comment>
<dbReference type="InterPro" id="IPR011835">
    <property type="entry name" value="GS/SS"/>
</dbReference>
<gene>
    <name evidence="7" type="primary">glgA</name>
    <name evidence="10" type="ORF">DIU24_04455</name>
</gene>
<feature type="binding site" evidence="7">
    <location>
        <position position="15"/>
    </location>
    <ligand>
        <name>ADP-alpha-D-glucose</name>
        <dbReference type="ChEBI" id="CHEBI:57498"/>
    </ligand>
</feature>
<evidence type="ECO:0000256" key="5">
    <source>
        <dbReference type="ARBA" id="ARBA00022679"/>
    </source>
</evidence>
<keyword evidence="4 7" id="KW-0328">Glycosyltransferase</keyword>
<dbReference type="InterPro" id="IPR001296">
    <property type="entry name" value="Glyco_trans_1"/>
</dbReference>